<dbReference type="PANTHER" id="PTHR46601">
    <property type="entry name" value="ULP_PROTEASE DOMAIN-CONTAINING PROTEIN"/>
    <property type="match status" value="1"/>
</dbReference>
<dbReference type="RefSeq" id="XP_034244021.1">
    <property type="nucleotide sequence ID" value="XM_034388130.1"/>
</dbReference>
<protein>
    <submittedName>
        <fullName evidence="3">Uncharacterized protein LOC117646853</fullName>
    </submittedName>
</protein>
<dbReference type="PANTHER" id="PTHR46601:SF1">
    <property type="entry name" value="ADF-H DOMAIN-CONTAINING PROTEIN"/>
    <property type="match status" value="1"/>
</dbReference>
<dbReference type="GeneID" id="117646853"/>
<feature type="compositionally biased region" description="Acidic residues" evidence="1">
    <location>
        <begin position="189"/>
        <end position="198"/>
    </location>
</feature>
<dbReference type="KEGG" id="tpal:117646853"/>
<feature type="region of interest" description="Disordered" evidence="1">
    <location>
        <begin position="179"/>
        <end position="225"/>
    </location>
</feature>
<dbReference type="Proteomes" id="UP000515158">
    <property type="component" value="Unplaced"/>
</dbReference>
<evidence type="ECO:0000313" key="3">
    <source>
        <dbReference type="RefSeq" id="XP_034244021.1"/>
    </source>
</evidence>
<organism evidence="3">
    <name type="scientific">Thrips palmi</name>
    <name type="common">Melon thrips</name>
    <dbReference type="NCBI Taxonomy" id="161013"/>
    <lineage>
        <taxon>Eukaryota</taxon>
        <taxon>Metazoa</taxon>
        <taxon>Ecdysozoa</taxon>
        <taxon>Arthropoda</taxon>
        <taxon>Hexapoda</taxon>
        <taxon>Insecta</taxon>
        <taxon>Pterygota</taxon>
        <taxon>Neoptera</taxon>
        <taxon>Paraneoptera</taxon>
        <taxon>Thysanoptera</taxon>
        <taxon>Terebrantia</taxon>
        <taxon>Thripoidea</taxon>
        <taxon>Thripidae</taxon>
        <taxon>Thrips</taxon>
    </lineage>
</organism>
<accession>A0A6P8Z2U0</accession>
<evidence type="ECO:0000313" key="2">
    <source>
        <dbReference type="Proteomes" id="UP000515158"/>
    </source>
</evidence>
<dbReference type="OrthoDB" id="8195858at2759"/>
<feature type="compositionally biased region" description="Polar residues" evidence="1">
    <location>
        <begin position="216"/>
        <end position="225"/>
    </location>
</feature>
<dbReference type="AlphaFoldDB" id="A0A6P8Z2U0"/>
<dbReference type="InParanoid" id="A0A6P8Z2U0"/>
<name>A0A6P8Z2U0_THRPL</name>
<keyword evidence="2" id="KW-1185">Reference proteome</keyword>
<sequence length="245" mass="27594">MNLVIISDHLRHVTGSVSKFQEVLMKFLKEKVPGLNKVIYFSDGCPGQYKNRLNTKNLLMHKEDYGVDAEWHFYATSHGKSPSDGLGGTLKRLATKASLQRPYDGQIQTPEDLFLWADENIKGLNCAYVKSVDVKKHCRKLNRRFQTAPAVTGIRSHHALIPVTAGSIVMKVLSRSASGKTVTLREEATPQDDDENSDQEMVADASPQSRLRPIQQRRSIVDLTNKTPVATTPTWQLSRLRRRVK</sequence>
<reference evidence="3" key="1">
    <citation type="submission" date="2025-08" db="UniProtKB">
        <authorList>
            <consortium name="RefSeq"/>
        </authorList>
    </citation>
    <scope>IDENTIFICATION</scope>
    <source>
        <tissue evidence="3">Total insect</tissue>
    </source>
</reference>
<gene>
    <name evidence="3" type="primary">LOC117646853</name>
</gene>
<evidence type="ECO:0000256" key="1">
    <source>
        <dbReference type="SAM" id="MobiDB-lite"/>
    </source>
</evidence>
<proteinExistence type="predicted"/>